<name>A0A3A4ASZ1_9ACTN</name>
<evidence type="ECO:0008006" key="5">
    <source>
        <dbReference type="Google" id="ProtNLM"/>
    </source>
</evidence>
<feature type="region of interest" description="Disordered" evidence="1">
    <location>
        <begin position="47"/>
        <end position="70"/>
    </location>
</feature>
<feature type="signal peptide" evidence="2">
    <location>
        <begin position="1"/>
        <end position="24"/>
    </location>
</feature>
<gene>
    <name evidence="3" type="ORF">D5H75_20495</name>
</gene>
<evidence type="ECO:0000256" key="2">
    <source>
        <dbReference type="SAM" id="SignalP"/>
    </source>
</evidence>
<accession>A0A3A4ASZ1</accession>
<dbReference type="EMBL" id="QZEY01000007">
    <property type="protein sequence ID" value="RJL31415.1"/>
    <property type="molecule type" value="Genomic_DNA"/>
</dbReference>
<reference evidence="3 4" key="1">
    <citation type="submission" date="2018-09" db="EMBL/GenBank/DDBJ databases">
        <title>YIM 75507 draft genome.</title>
        <authorList>
            <person name="Tang S."/>
            <person name="Feng Y."/>
        </authorList>
    </citation>
    <scope>NUCLEOTIDE SEQUENCE [LARGE SCALE GENOMIC DNA]</scope>
    <source>
        <strain evidence="3 4">YIM 75507</strain>
    </source>
</reference>
<proteinExistence type="predicted"/>
<organism evidence="3 4">
    <name type="scientific">Bailinhaonella thermotolerans</name>
    <dbReference type="NCBI Taxonomy" id="1070861"/>
    <lineage>
        <taxon>Bacteria</taxon>
        <taxon>Bacillati</taxon>
        <taxon>Actinomycetota</taxon>
        <taxon>Actinomycetes</taxon>
        <taxon>Streptosporangiales</taxon>
        <taxon>Streptosporangiaceae</taxon>
        <taxon>Bailinhaonella</taxon>
    </lineage>
</organism>
<dbReference type="Proteomes" id="UP000265768">
    <property type="component" value="Unassembled WGS sequence"/>
</dbReference>
<keyword evidence="2" id="KW-0732">Signal</keyword>
<evidence type="ECO:0000256" key="1">
    <source>
        <dbReference type="SAM" id="MobiDB-lite"/>
    </source>
</evidence>
<evidence type="ECO:0000313" key="4">
    <source>
        <dbReference type="Proteomes" id="UP000265768"/>
    </source>
</evidence>
<protein>
    <recommendedName>
        <fullName evidence="5">Peptidase MA-like domain-containing protein</fullName>
    </recommendedName>
</protein>
<feature type="chain" id="PRO_5017209166" description="Peptidase MA-like domain-containing protein" evidence="2">
    <location>
        <begin position="25"/>
        <end position="315"/>
    </location>
</feature>
<dbReference type="AlphaFoldDB" id="A0A3A4ASZ1"/>
<comment type="caution">
    <text evidence="3">The sequence shown here is derived from an EMBL/GenBank/DDBJ whole genome shotgun (WGS) entry which is preliminary data.</text>
</comment>
<sequence length="315" mass="33623">MFMERRRALVIGMLTALIVLPAAGAPKAPALAGTPRPEAAPVAVRRAADPGPRFDPPHAVPPPAPATAPGAAEEALRAYTAAGGPRPAVVTTARAVLVGEPESLLREIAAEVEPGIDAVSRVWGEWPRRVVLFLARDRDHASALAGTQAGEFAAIASGGDRVVLAPGPFGRLSPAGRRVVLRHELAHVATRAANTPSLPGWLLEGFADYVGYRDAGIPVPVAARELAEEVRAGRSPERLPGRAAFEAHAARLPQAYEEAWLACRMIADRWGETVLVRLYGQMARDPSETTLRRVLGIGTPELTRLWREHLTATLW</sequence>
<keyword evidence="4" id="KW-1185">Reference proteome</keyword>
<evidence type="ECO:0000313" key="3">
    <source>
        <dbReference type="EMBL" id="RJL31415.1"/>
    </source>
</evidence>